<dbReference type="Proteomes" id="UP001066276">
    <property type="component" value="Chromosome 1_2"/>
</dbReference>
<feature type="region of interest" description="Disordered" evidence="1">
    <location>
        <begin position="76"/>
        <end position="115"/>
    </location>
</feature>
<protein>
    <submittedName>
        <fullName evidence="2">Uncharacterized protein</fullName>
    </submittedName>
</protein>
<reference evidence="2" key="1">
    <citation type="journal article" date="2022" name="bioRxiv">
        <title>Sequencing and chromosome-scale assembly of the giantPleurodeles waltlgenome.</title>
        <authorList>
            <person name="Brown T."/>
            <person name="Elewa A."/>
            <person name="Iarovenko S."/>
            <person name="Subramanian E."/>
            <person name="Araus A.J."/>
            <person name="Petzold A."/>
            <person name="Susuki M."/>
            <person name="Suzuki K.-i.T."/>
            <person name="Hayashi T."/>
            <person name="Toyoda A."/>
            <person name="Oliveira C."/>
            <person name="Osipova E."/>
            <person name="Leigh N.D."/>
            <person name="Simon A."/>
            <person name="Yun M.H."/>
        </authorList>
    </citation>
    <scope>NUCLEOTIDE SEQUENCE</scope>
    <source>
        <strain evidence="2">20211129_DDA</strain>
        <tissue evidence="2">Liver</tissue>
    </source>
</reference>
<organism evidence="2 3">
    <name type="scientific">Pleurodeles waltl</name>
    <name type="common">Iberian ribbed newt</name>
    <dbReference type="NCBI Taxonomy" id="8319"/>
    <lineage>
        <taxon>Eukaryota</taxon>
        <taxon>Metazoa</taxon>
        <taxon>Chordata</taxon>
        <taxon>Craniata</taxon>
        <taxon>Vertebrata</taxon>
        <taxon>Euteleostomi</taxon>
        <taxon>Amphibia</taxon>
        <taxon>Batrachia</taxon>
        <taxon>Caudata</taxon>
        <taxon>Salamandroidea</taxon>
        <taxon>Salamandridae</taxon>
        <taxon>Pleurodelinae</taxon>
        <taxon>Pleurodeles</taxon>
    </lineage>
</organism>
<evidence type="ECO:0000313" key="2">
    <source>
        <dbReference type="EMBL" id="KAJ1210911.1"/>
    </source>
</evidence>
<evidence type="ECO:0000313" key="3">
    <source>
        <dbReference type="Proteomes" id="UP001066276"/>
    </source>
</evidence>
<gene>
    <name evidence="2" type="ORF">NDU88_006273</name>
</gene>
<name>A0AAV7WDY2_PLEWA</name>
<proteinExistence type="predicted"/>
<evidence type="ECO:0000256" key="1">
    <source>
        <dbReference type="SAM" id="MobiDB-lite"/>
    </source>
</evidence>
<accession>A0AAV7WDY2</accession>
<dbReference type="EMBL" id="JANPWB010000002">
    <property type="protein sequence ID" value="KAJ1210911.1"/>
    <property type="molecule type" value="Genomic_DNA"/>
</dbReference>
<comment type="caution">
    <text evidence="2">The sequence shown here is derived from an EMBL/GenBank/DDBJ whole genome shotgun (WGS) entry which is preliminary data.</text>
</comment>
<dbReference type="AlphaFoldDB" id="A0AAV7WDY2"/>
<keyword evidence="3" id="KW-1185">Reference proteome</keyword>
<sequence>MVPEGGRGRPPAGLLCCGPPQGGVCLGRWTLPVRACGIGGGAEGRGEVQGFPTPSLLLSTALVRLWIPPPPLEWWDSEGRPGTDGLGAAAALGPETRAWSDEERQDQRKPGVAGD</sequence>
<feature type="compositionally biased region" description="Basic and acidic residues" evidence="1">
    <location>
        <begin position="98"/>
        <end position="109"/>
    </location>
</feature>